<dbReference type="RefSeq" id="WP_344741802.1">
    <property type="nucleotide sequence ID" value="NZ_BAABAY010000006.1"/>
</dbReference>
<dbReference type="PANTHER" id="PTHR35580">
    <property type="entry name" value="CELL SURFACE GLYCOPROTEIN (S-LAYER PROTEIN)-LIKE PROTEIN"/>
    <property type="match status" value="1"/>
</dbReference>
<feature type="chain" id="PRO_5047385076" evidence="1">
    <location>
        <begin position="21"/>
        <end position="958"/>
    </location>
</feature>
<evidence type="ECO:0000313" key="2">
    <source>
        <dbReference type="EMBL" id="MFH6772749.1"/>
    </source>
</evidence>
<accession>A0ABW7N0W5</accession>
<dbReference type="Pfam" id="PF13585">
    <property type="entry name" value="CHU_C"/>
    <property type="match status" value="1"/>
</dbReference>
<name>A0ABW7N0W5_9FLAO</name>
<comment type="caution">
    <text evidence="2">The sequence shown here is derived from an EMBL/GenBank/DDBJ whole genome shotgun (WGS) entry which is preliminary data.</text>
</comment>
<feature type="signal peptide" evidence="1">
    <location>
        <begin position="1"/>
        <end position="20"/>
    </location>
</feature>
<dbReference type="InterPro" id="IPR052918">
    <property type="entry name" value="Motility_Chemotaxis_Reg"/>
</dbReference>
<gene>
    <name evidence="2" type="ORF">V8G58_12470</name>
</gene>
<dbReference type="InterPro" id="IPR010620">
    <property type="entry name" value="SBBP_repeat"/>
</dbReference>
<dbReference type="Pfam" id="PF06739">
    <property type="entry name" value="SBBP"/>
    <property type="match status" value="1"/>
</dbReference>
<organism evidence="2 3">
    <name type="scientific">Gaetbulibacter aestuarii</name>
    <dbReference type="NCBI Taxonomy" id="1502358"/>
    <lineage>
        <taxon>Bacteria</taxon>
        <taxon>Pseudomonadati</taxon>
        <taxon>Bacteroidota</taxon>
        <taxon>Flavobacteriia</taxon>
        <taxon>Flavobacteriales</taxon>
        <taxon>Flavobacteriaceae</taxon>
        <taxon>Gaetbulibacter</taxon>
    </lineage>
</organism>
<protein>
    <submittedName>
        <fullName evidence="2">T9SS type B sorting domain-containing protein</fullName>
    </submittedName>
</protein>
<reference evidence="2 3" key="1">
    <citation type="submission" date="2024-02" db="EMBL/GenBank/DDBJ databases">
        <title>A Gaetbulibacter species isolated from tidal flats and genomic insights of their niches.</title>
        <authorList>
            <person name="Ye Y."/>
        </authorList>
    </citation>
    <scope>NUCLEOTIDE SEQUENCE [LARGE SCALE GENOMIC DNA]</scope>
    <source>
        <strain evidence="2 3">KYW382</strain>
    </source>
</reference>
<dbReference type="InterPro" id="IPR026341">
    <property type="entry name" value="T9SS_type_B"/>
</dbReference>
<dbReference type="EMBL" id="JBAWKB010000004">
    <property type="protein sequence ID" value="MFH6772749.1"/>
    <property type="molecule type" value="Genomic_DNA"/>
</dbReference>
<dbReference type="PANTHER" id="PTHR35580:SF1">
    <property type="entry name" value="PHYTASE-LIKE DOMAIN-CONTAINING PROTEIN"/>
    <property type="match status" value="1"/>
</dbReference>
<sequence>MKKIIITLLCGFICFNVLQAQTLIYAKQAGSDTMDSILDQGNDIVMDPAGNSYVTGIMSNWTTGSVFGAGEANETILYANGAFVAKYDPTGLLLWAIQIGDNNFEVVSNAITLDPAGNVYITGYFQSEITFDPGLPTAQTFTANGNSRDIFFAKFDTSGQFIWAKTWGGTGDDASGENDIELDSNGNIYLTGAFNGTVVFGSGEPNETTLNGNNSDIFLAKYDANGALIWAVNAGGANNDSGRNLDLDSNGNIYLTGNFYNEATFGLNLNNETSLTGSTEAGFIAKYDNDGNFQWARSPFIGSPNTNIGVDIKVLDDQRIVYLGTYTKTNQLTDCVSVDSDSDAIIMAQYDANGEYIWNTTFKSQLNCYGLAMDIDSNGFIYITGLFAQDALLNEGLCNETTLVQYAQGSMFLAAYDQNGQFLSATSVQGTDFSMGRGISVNNTGTIAVTGYFDGDTTFGPSEPNETTLVENGVNEIFVSKYQLDLNSLTGQTYAGESNCIEVCENADPVDLFTALLNNPDSGGVWTPALNSGSGVFDPNTDTSGVYRYSVSEGNCISDYAEITVDINGTINPGENATVNICIQDDPFDLTTALGGTPDAGGTWTPALTSGTTVFDPAVDTSGIYTYSVSSAFCGTASAELTVNVVQAINAGSDGSASLCENDTAVDLFRFLNGNPNSGGTWTPNLTSGSGLFDPAVDASGMYTYTVSSTCETLSADVTVTVNTLPNAGQDANVQVCETGDPIDLFTILTGTPDAGGQWSPALSGESGMFDPKIDNPGVYTYTVTNACSSSSASVSVNVTAATPVTGYDVLISDYSSNNLIEIVMNTDLEYEFALNNGTYQSSPVFRNLGGGDYIISIQEKNGCGEVQIPVSLIGFPKYFTPNNDGFNDTWKIIGQTDKRYSISIYNRYGKLLKSLPDNDSRGWDGTYRGKKLPSDDYWFRIEFEDGMVRQGHFALKR</sequence>
<keyword evidence="3" id="KW-1185">Reference proteome</keyword>
<proteinExistence type="predicted"/>
<dbReference type="Proteomes" id="UP001610100">
    <property type="component" value="Unassembled WGS sequence"/>
</dbReference>
<dbReference type="SUPFAM" id="SSF63829">
    <property type="entry name" value="Calcium-dependent phosphotriesterase"/>
    <property type="match status" value="1"/>
</dbReference>
<evidence type="ECO:0000313" key="3">
    <source>
        <dbReference type="Proteomes" id="UP001610100"/>
    </source>
</evidence>
<keyword evidence="1" id="KW-0732">Signal</keyword>
<dbReference type="NCBIfam" id="TIGR04131">
    <property type="entry name" value="Bac_Flav_CTERM"/>
    <property type="match status" value="1"/>
</dbReference>
<evidence type="ECO:0000256" key="1">
    <source>
        <dbReference type="SAM" id="SignalP"/>
    </source>
</evidence>